<sequence length="144" mass="15228">MPRNPGAAAVSRLSELPPLERQVIRCLRFWCSGPAGQGALGRELAQRLGPDTAERVADGIAELLHVTASHARRPLLGHALDCPCAGGDECVFARFVSLAAEGAREEAVLMASLIVRPDLALCLAGLAEDVGLGLMRGQEPRILQ</sequence>
<name>A0A840SVX6_9RHOB</name>
<protein>
    <submittedName>
        <fullName evidence="1">Uncharacterized protein</fullName>
    </submittedName>
</protein>
<dbReference type="Proteomes" id="UP000549457">
    <property type="component" value="Unassembled WGS sequence"/>
</dbReference>
<comment type="caution">
    <text evidence="1">The sequence shown here is derived from an EMBL/GenBank/DDBJ whole genome shotgun (WGS) entry which is preliminary data.</text>
</comment>
<reference evidence="1 2" key="1">
    <citation type="submission" date="2020-08" db="EMBL/GenBank/DDBJ databases">
        <title>Genomic Encyclopedia of Type Strains, Phase IV (KMG-IV): sequencing the most valuable type-strain genomes for metagenomic binning, comparative biology and taxonomic classification.</title>
        <authorList>
            <person name="Goeker M."/>
        </authorList>
    </citation>
    <scope>NUCLEOTIDE SEQUENCE [LARGE SCALE GENOMIC DNA]</scope>
    <source>
        <strain evidence="1 2">DSM 101730</strain>
    </source>
</reference>
<evidence type="ECO:0000313" key="2">
    <source>
        <dbReference type="Proteomes" id="UP000549457"/>
    </source>
</evidence>
<dbReference type="RefSeq" id="WP_184153970.1">
    <property type="nucleotide sequence ID" value="NZ_JACHFM010000005.1"/>
</dbReference>
<keyword evidence="2" id="KW-1185">Reference proteome</keyword>
<evidence type="ECO:0000313" key="1">
    <source>
        <dbReference type="EMBL" id="MBB5223966.1"/>
    </source>
</evidence>
<dbReference type="AlphaFoldDB" id="A0A840SVX6"/>
<organism evidence="1 2">
    <name type="scientific">Amaricoccus macauensis</name>
    <dbReference type="NCBI Taxonomy" id="57001"/>
    <lineage>
        <taxon>Bacteria</taxon>
        <taxon>Pseudomonadati</taxon>
        <taxon>Pseudomonadota</taxon>
        <taxon>Alphaproteobacteria</taxon>
        <taxon>Rhodobacterales</taxon>
        <taxon>Paracoccaceae</taxon>
        <taxon>Amaricoccus</taxon>
    </lineage>
</organism>
<dbReference type="EMBL" id="JACHFM010000005">
    <property type="protein sequence ID" value="MBB5223966.1"/>
    <property type="molecule type" value="Genomic_DNA"/>
</dbReference>
<accession>A0A840SVX6</accession>
<gene>
    <name evidence="1" type="ORF">HNP73_003927</name>
</gene>
<proteinExistence type="predicted"/>